<evidence type="ECO:0000313" key="3">
    <source>
        <dbReference type="Proteomes" id="UP001597178"/>
    </source>
</evidence>
<organism evidence="2 3">
    <name type="scientific">Lentibacillus salinarum</name>
    <dbReference type="NCBI Taxonomy" id="446820"/>
    <lineage>
        <taxon>Bacteria</taxon>
        <taxon>Bacillati</taxon>
        <taxon>Bacillota</taxon>
        <taxon>Bacilli</taxon>
        <taxon>Bacillales</taxon>
        <taxon>Bacillaceae</taxon>
        <taxon>Lentibacillus</taxon>
    </lineage>
</organism>
<dbReference type="NCBIfam" id="TIGR04104">
    <property type="entry name" value="cxxc_20_cxxc"/>
    <property type="match status" value="1"/>
</dbReference>
<keyword evidence="1" id="KW-1133">Transmembrane helix</keyword>
<dbReference type="RefSeq" id="WP_382399727.1">
    <property type="nucleotide sequence ID" value="NZ_JBHTNH010000019.1"/>
</dbReference>
<reference evidence="3" key="1">
    <citation type="journal article" date="2019" name="Int. J. Syst. Evol. Microbiol.">
        <title>The Global Catalogue of Microorganisms (GCM) 10K type strain sequencing project: providing services to taxonomists for standard genome sequencing and annotation.</title>
        <authorList>
            <consortium name="The Broad Institute Genomics Platform"/>
            <consortium name="The Broad Institute Genome Sequencing Center for Infectious Disease"/>
            <person name="Wu L."/>
            <person name="Ma J."/>
        </authorList>
    </citation>
    <scope>NUCLEOTIDE SEQUENCE [LARGE SCALE GENOMIC DNA]</scope>
    <source>
        <strain evidence="3">CCUG 54822</strain>
    </source>
</reference>
<sequence length="100" mass="11575">MPTCQNCGKKWSWKQTFIRLVRFRTAMACPYCGEEQYESASSRRKTMLIGMMPIPLVFILPYISGLTIWMALILVIVISAGMISVMPFFLKLSNELEPYW</sequence>
<name>A0ABW3ZTT3_9BACI</name>
<dbReference type="InterPro" id="IPR026369">
    <property type="entry name" value="CxxC_20_CxxC"/>
</dbReference>
<evidence type="ECO:0000313" key="2">
    <source>
        <dbReference type="EMBL" id="MFD1361806.1"/>
    </source>
</evidence>
<protein>
    <submittedName>
        <fullName evidence="2">TIGR04104 family putative zinc finger protein</fullName>
    </submittedName>
</protein>
<feature type="transmembrane region" description="Helical" evidence="1">
    <location>
        <begin position="46"/>
        <end position="63"/>
    </location>
</feature>
<keyword evidence="1" id="KW-0812">Transmembrane</keyword>
<dbReference type="EMBL" id="JBHTNH010000019">
    <property type="protein sequence ID" value="MFD1361806.1"/>
    <property type="molecule type" value="Genomic_DNA"/>
</dbReference>
<dbReference type="Proteomes" id="UP001597178">
    <property type="component" value="Unassembled WGS sequence"/>
</dbReference>
<proteinExistence type="predicted"/>
<accession>A0ABW3ZTT3</accession>
<keyword evidence="3" id="KW-1185">Reference proteome</keyword>
<gene>
    <name evidence="2" type="ORF">ACFQ4A_09080</name>
</gene>
<comment type="caution">
    <text evidence="2">The sequence shown here is derived from an EMBL/GenBank/DDBJ whole genome shotgun (WGS) entry which is preliminary data.</text>
</comment>
<feature type="transmembrane region" description="Helical" evidence="1">
    <location>
        <begin position="69"/>
        <end position="90"/>
    </location>
</feature>
<evidence type="ECO:0000256" key="1">
    <source>
        <dbReference type="SAM" id="Phobius"/>
    </source>
</evidence>
<keyword evidence="1" id="KW-0472">Membrane</keyword>